<organism evidence="2 3">
    <name type="scientific">Thiothrix subterranea</name>
    <dbReference type="NCBI Taxonomy" id="2735563"/>
    <lineage>
        <taxon>Bacteria</taxon>
        <taxon>Pseudomonadati</taxon>
        <taxon>Pseudomonadota</taxon>
        <taxon>Gammaproteobacteria</taxon>
        <taxon>Thiotrichales</taxon>
        <taxon>Thiotrichaceae</taxon>
        <taxon>Thiothrix</taxon>
    </lineage>
</organism>
<evidence type="ECO:0000256" key="1">
    <source>
        <dbReference type="SAM" id="Phobius"/>
    </source>
</evidence>
<evidence type="ECO:0000313" key="2">
    <source>
        <dbReference type="EMBL" id="MDQ5769007.1"/>
    </source>
</evidence>
<dbReference type="RefSeq" id="WP_308134943.1">
    <property type="nucleotide sequence ID" value="NZ_CP133197.1"/>
</dbReference>
<feature type="transmembrane region" description="Helical" evidence="1">
    <location>
        <begin position="12"/>
        <end position="35"/>
    </location>
</feature>
<accession>A0ABU0YB92</accession>
<keyword evidence="1" id="KW-0812">Transmembrane</keyword>
<comment type="caution">
    <text evidence="2">The sequence shown here is derived from an EMBL/GenBank/DDBJ whole genome shotgun (WGS) entry which is preliminary data.</text>
</comment>
<gene>
    <name evidence="2" type="ORF">RCC75_10735</name>
</gene>
<dbReference type="EMBL" id="JAVFKN010000013">
    <property type="protein sequence ID" value="MDQ5769007.1"/>
    <property type="molecule type" value="Genomic_DNA"/>
</dbReference>
<keyword evidence="3" id="KW-1185">Reference proteome</keyword>
<keyword evidence="1" id="KW-1133">Transmembrane helix</keyword>
<reference evidence="2 3" key="1">
    <citation type="submission" date="2023-08" db="EMBL/GenBank/DDBJ databases">
        <title>New molecular markers tilS and rpoB for phylogenetic and monitoring studies of the genus Thiothrix biodiversity.</title>
        <authorList>
            <person name="Ravin N.V."/>
            <person name="Smolyakov D."/>
            <person name="Markov N.D."/>
            <person name="Beletsky A.V."/>
            <person name="Mardanov A.V."/>
            <person name="Rudenko T.S."/>
            <person name="Grabovich M.Y."/>
        </authorList>
    </citation>
    <scope>NUCLEOTIDE SEQUENCE [LARGE SCALE GENOMIC DNA]</scope>
    <source>
        <strain evidence="2 3">H33</strain>
    </source>
</reference>
<name>A0ABU0YB92_9GAMM</name>
<keyword evidence="1" id="KW-0472">Membrane</keyword>
<sequence length="45" mass="4813">MKGQDDDKLRKANLKVAIILGIIAGLALLYSFIYLPKVLSGGVVP</sequence>
<proteinExistence type="predicted"/>
<dbReference type="Proteomes" id="UP001223336">
    <property type="component" value="Unassembled WGS sequence"/>
</dbReference>
<protein>
    <submittedName>
        <fullName evidence="2">Uncharacterized protein</fullName>
    </submittedName>
</protein>
<evidence type="ECO:0000313" key="3">
    <source>
        <dbReference type="Proteomes" id="UP001223336"/>
    </source>
</evidence>